<dbReference type="PANTHER" id="PTHR22674:SF6">
    <property type="entry name" value="NTPASE KAP FAMILY P-LOOP DOMAIN-CONTAINING PROTEIN 1"/>
    <property type="match status" value="1"/>
</dbReference>
<dbReference type="Pfam" id="PF07693">
    <property type="entry name" value="KAP_NTPase"/>
    <property type="match status" value="1"/>
</dbReference>
<feature type="transmembrane region" description="Helical" evidence="1">
    <location>
        <begin position="387"/>
        <end position="408"/>
    </location>
</feature>
<proteinExistence type="predicted"/>
<dbReference type="InterPro" id="IPR052754">
    <property type="entry name" value="NTPase_KAP_P-loop"/>
</dbReference>
<accession>A0ABR7QCZ9</accession>
<evidence type="ECO:0000256" key="1">
    <source>
        <dbReference type="SAM" id="Phobius"/>
    </source>
</evidence>
<name>A0ABR7QCZ9_9FLAO</name>
<protein>
    <recommendedName>
        <fullName evidence="2">KAP NTPase domain-containing protein</fullName>
    </recommendedName>
</protein>
<dbReference type="EMBL" id="JACGWS010000011">
    <property type="protein sequence ID" value="MBC8756425.1"/>
    <property type="molecule type" value="Genomic_DNA"/>
</dbReference>
<dbReference type="InterPro" id="IPR011646">
    <property type="entry name" value="KAP_P-loop"/>
</dbReference>
<comment type="caution">
    <text evidence="3">The sequence shown here is derived from an EMBL/GenBank/DDBJ whole genome shotgun (WGS) entry which is preliminary data.</text>
</comment>
<dbReference type="SUPFAM" id="SSF52540">
    <property type="entry name" value="P-loop containing nucleoside triphosphate hydrolases"/>
    <property type="match status" value="1"/>
</dbReference>
<dbReference type="RefSeq" id="WP_187563461.1">
    <property type="nucleotide sequence ID" value="NZ_JACGWS010000011.1"/>
</dbReference>
<feature type="transmembrane region" description="Helical" evidence="1">
    <location>
        <begin position="414"/>
        <end position="434"/>
    </location>
</feature>
<dbReference type="InterPro" id="IPR027417">
    <property type="entry name" value="P-loop_NTPase"/>
</dbReference>
<sequence length="759" mass="88639">MAENLAKIVTRNDVLRAVNSIDINNLIPSTKYDVLISGRLYPPKEIIREAARYEGLDPSKYALNGGAPTNDYLVNMGFPIFDKEGNHLGGGDTGVVWKLGTRWGKGNPNFHELLKREKIVITFEKHTFNSGDLVAITDGHTVHGVARVNDNMQSFPDSPYAHLEKEFRELEVDWGDWILVSDAIIYDLSKEEQFEYKLEAGIRQIRQDEVKKKVTKLWFRKEYESAKNSRNSKSAGTISGNSFYTYDHDVLPKLDVEILSKSFAEQISNLQNTPGQMLGVFGQWGRGKTYFMNQVKEKLKLDHHKIANNESKENQFYYLKFHAWKYQDTEGVWAYLYQNIMELYLTHKNNESLKYGNWFQKNIRYPILAKWHEARLLFRLNRIRNGMFNLSMFLIVLLLAILIAIYYPNFLKDWLFWKAFFGTSVSVQILVFLSKAWKLGDKGKRLIRTYTHKPNFNKLLGVQAEIQEELRFILRAWMKTEFKEEDGKLGSKPIECLKNDQKRLLLFVDDIDRCHEERLIQVIDALRVMLEDDEILMRVIIVAAIDKDILERAIKWKYKNFLHENEEEKRDDTLVKEYMDKLFISCLKLPPLYGEEKNKILDSYAEKIGLKKEKSAEENLEGIVENNRSNTTNAEVDNVNYSNNEISDETIEEINYVITSEELELLKECAKGIEGRITPRQLRIFMFRYLLARNIGQQFNSNNKLDLEWCTFMMKEIIKKRNNKPADSVNDIESILEDFDISDKLKSSTNKIIEIIAPY</sequence>
<evidence type="ECO:0000259" key="2">
    <source>
        <dbReference type="Pfam" id="PF07693"/>
    </source>
</evidence>
<keyword evidence="1" id="KW-0472">Membrane</keyword>
<reference evidence="3 4" key="1">
    <citation type="submission" date="2020-07" db="EMBL/GenBank/DDBJ databases">
        <title>Description of Kordia aestuariivivens sp. nov., isolated from a tidal flat.</title>
        <authorList>
            <person name="Park S."/>
            <person name="Yoon J.-H."/>
        </authorList>
    </citation>
    <scope>NUCLEOTIDE SEQUENCE [LARGE SCALE GENOMIC DNA]</scope>
    <source>
        <strain evidence="3 4">YSTF-M3</strain>
    </source>
</reference>
<evidence type="ECO:0000313" key="4">
    <source>
        <dbReference type="Proteomes" id="UP000619238"/>
    </source>
</evidence>
<dbReference type="PANTHER" id="PTHR22674">
    <property type="entry name" value="NTPASE, KAP FAMILY P-LOOP DOMAIN-CONTAINING 1"/>
    <property type="match status" value="1"/>
</dbReference>
<organism evidence="3 4">
    <name type="scientific">Kordia aestuariivivens</name>
    <dbReference type="NCBI Taxonomy" id="2759037"/>
    <lineage>
        <taxon>Bacteria</taxon>
        <taxon>Pseudomonadati</taxon>
        <taxon>Bacteroidota</taxon>
        <taxon>Flavobacteriia</taxon>
        <taxon>Flavobacteriales</taxon>
        <taxon>Flavobacteriaceae</taxon>
        <taxon>Kordia</taxon>
    </lineage>
</organism>
<keyword evidence="4" id="KW-1185">Reference proteome</keyword>
<keyword evidence="1" id="KW-1133">Transmembrane helix</keyword>
<keyword evidence="1" id="KW-0812">Transmembrane</keyword>
<dbReference type="Proteomes" id="UP000619238">
    <property type="component" value="Unassembled WGS sequence"/>
</dbReference>
<feature type="domain" description="KAP NTPase" evidence="2">
    <location>
        <begin position="260"/>
        <end position="626"/>
    </location>
</feature>
<evidence type="ECO:0000313" key="3">
    <source>
        <dbReference type="EMBL" id="MBC8756425.1"/>
    </source>
</evidence>
<gene>
    <name evidence="3" type="ORF">H2O64_17255</name>
</gene>